<reference evidence="2 3" key="1">
    <citation type="submission" date="2018-06" db="EMBL/GenBank/DDBJ databases">
        <title>Complete Genome Sequence of Desulfobacter hydrogenophilus (DSM3380).</title>
        <authorList>
            <person name="Marietou A."/>
            <person name="Schreiber L."/>
            <person name="Marshall I."/>
            <person name="Jorgensen B."/>
        </authorList>
    </citation>
    <scope>NUCLEOTIDE SEQUENCE [LARGE SCALE GENOMIC DNA]</scope>
    <source>
        <strain evidence="2 3">DSM 3380</strain>
    </source>
</reference>
<dbReference type="RefSeq" id="WP_111960532.1">
    <property type="nucleotide sequence ID" value="NZ_CP036313.1"/>
</dbReference>
<evidence type="ECO:0000313" key="2">
    <source>
        <dbReference type="EMBL" id="RAL99984.1"/>
    </source>
</evidence>
<dbReference type="CDD" id="cd00093">
    <property type="entry name" value="HTH_XRE"/>
    <property type="match status" value="1"/>
</dbReference>
<keyword evidence="4" id="KW-1185">Reference proteome</keyword>
<accession>A0A328FA25</accession>
<gene>
    <name evidence="2" type="ORF">DO021_21560</name>
    <name evidence="1" type="ORF">EYB58_16045</name>
</gene>
<protein>
    <submittedName>
        <fullName evidence="2">Uncharacterized protein</fullName>
    </submittedName>
</protein>
<organism evidence="2 3">
    <name type="scientific">Desulfobacter hydrogenophilus</name>
    <dbReference type="NCBI Taxonomy" id="2291"/>
    <lineage>
        <taxon>Bacteria</taxon>
        <taxon>Pseudomonadati</taxon>
        <taxon>Thermodesulfobacteriota</taxon>
        <taxon>Desulfobacteria</taxon>
        <taxon>Desulfobacterales</taxon>
        <taxon>Desulfobacteraceae</taxon>
        <taxon>Desulfobacter</taxon>
    </lineage>
</organism>
<evidence type="ECO:0000313" key="3">
    <source>
        <dbReference type="Proteomes" id="UP000248798"/>
    </source>
</evidence>
<dbReference type="EMBL" id="QLNI01000075">
    <property type="protein sequence ID" value="RAL99984.1"/>
    <property type="molecule type" value="Genomic_DNA"/>
</dbReference>
<dbReference type="Proteomes" id="UP000293902">
    <property type="component" value="Chromosome"/>
</dbReference>
<dbReference type="InterPro" id="IPR010982">
    <property type="entry name" value="Lambda_DNA-bd_dom_sf"/>
</dbReference>
<dbReference type="GO" id="GO:0003677">
    <property type="term" value="F:DNA binding"/>
    <property type="evidence" value="ECO:0007669"/>
    <property type="project" value="InterPro"/>
</dbReference>
<evidence type="ECO:0000313" key="4">
    <source>
        <dbReference type="Proteomes" id="UP000293902"/>
    </source>
</evidence>
<dbReference type="Proteomes" id="UP000248798">
    <property type="component" value="Unassembled WGS sequence"/>
</dbReference>
<reference evidence="1 4" key="2">
    <citation type="submission" date="2019-02" db="EMBL/GenBank/DDBJ databases">
        <title>Complete genome sequence of Desulfobacter hydrogenophilus AcRS1.</title>
        <authorList>
            <person name="Marietou A."/>
            <person name="Lund M.B."/>
            <person name="Marshall I.P.G."/>
            <person name="Schreiber L."/>
            <person name="Jorgensen B."/>
        </authorList>
    </citation>
    <scope>NUCLEOTIDE SEQUENCE [LARGE SCALE GENOMIC DNA]</scope>
    <source>
        <strain evidence="1 4">AcRS1</strain>
    </source>
</reference>
<evidence type="ECO:0000313" key="1">
    <source>
        <dbReference type="EMBL" id="QBH14293.1"/>
    </source>
</evidence>
<dbReference type="EMBL" id="CP036313">
    <property type="protein sequence ID" value="QBH14293.1"/>
    <property type="molecule type" value="Genomic_DNA"/>
</dbReference>
<dbReference type="SUPFAM" id="SSF47413">
    <property type="entry name" value="lambda repressor-like DNA-binding domains"/>
    <property type="match status" value="1"/>
</dbReference>
<dbReference type="AlphaFoldDB" id="A0A328FA25"/>
<dbReference type="InterPro" id="IPR001387">
    <property type="entry name" value="Cro/C1-type_HTH"/>
</dbReference>
<name>A0A328FA25_9BACT</name>
<dbReference type="OrthoDB" id="6692720at2"/>
<dbReference type="Gene3D" id="1.10.260.40">
    <property type="entry name" value="lambda repressor-like DNA-binding domains"/>
    <property type="match status" value="1"/>
</dbReference>
<sequence length="94" mass="10383">MSNSKTMTPEEIKFALDKAGLSMSGLARDLRVSPGVVCQVVNNKSISHRIRCHVARAIGRPVDEIWNIKKDPTRTGRPLGRGLYDHEQCQAAVV</sequence>
<proteinExistence type="predicted"/>